<keyword evidence="1 2" id="KW-0963">Cytoplasm</keyword>
<dbReference type="Proteomes" id="UP000823892">
    <property type="component" value="Unassembled WGS sequence"/>
</dbReference>
<evidence type="ECO:0000256" key="1">
    <source>
        <dbReference type="ARBA" id="ARBA00022490"/>
    </source>
</evidence>
<protein>
    <recommendedName>
        <fullName evidence="2">UPF0291 protein H9914_04735</fullName>
    </recommendedName>
</protein>
<reference evidence="3" key="1">
    <citation type="journal article" date="2021" name="PeerJ">
        <title>Extensive microbial diversity within the chicken gut microbiome revealed by metagenomics and culture.</title>
        <authorList>
            <person name="Gilroy R."/>
            <person name="Ravi A."/>
            <person name="Getino M."/>
            <person name="Pursley I."/>
            <person name="Horton D.L."/>
            <person name="Alikhan N.F."/>
            <person name="Baker D."/>
            <person name="Gharbi K."/>
            <person name="Hall N."/>
            <person name="Watson M."/>
            <person name="Adriaenssens E.M."/>
            <person name="Foster-Nyarko E."/>
            <person name="Jarju S."/>
            <person name="Secka A."/>
            <person name="Antonio M."/>
            <person name="Oren A."/>
            <person name="Chaudhuri R.R."/>
            <person name="La Ragione R."/>
            <person name="Hildebrand F."/>
            <person name="Pallen M.J."/>
        </authorList>
    </citation>
    <scope>NUCLEOTIDE SEQUENCE</scope>
    <source>
        <strain evidence="3">ChiBcec6-4105</strain>
    </source>
</reference>
<comment type="caution">
    <text evidence="3">The sequence shown here is derived from an EMBL/GenBank/DDBJ whole genome shotgun (WGS) entry which is preliminary data.</text>
</comment>
<evidence type="ECO:0000256" key="2">
    <source>
        <dbReference type="HAMAP-Rule" id="MF_01103"/>
    </source>
</evidence>
<organism evidence="3 4">
    <name type="scientific">Candidatus Blautia avicola</name>
    <dbReference type="NCBI Taxonomy" id="2838483"/>
    <lineage>
        <taxon>Bacteria</taxon>
        <taxon>Bacillati</taxon>
        <taxon>Bacillota</taxon>
        <taxon>Clostridia</taxon>
        <taxon>Lachnospirales</taxon>
        <taxon>Lachnospiraceae</taxon>
        <taxon>Blautia</taxon>
    </lineage>
</organism>
<dbReference type="InterPro" id="IPR009242">
    <property type="entry name" value="DUF896"/>
</dbReference>
<dbReference type="PANTHER" id="PTHR37300">
    <property type="entry name" value="UPF0291 PROTEIN CBO2609/CLC_2481"/>
    <property type="match status" value="1"/>
</dbReference>
<dbReference type="Pfam" id="PF05979">
    <property type="entry name" value="DUF896"/>
    <property type="match status" value="1"/>
</dbReference>
<dbReference type="GO" id="GO:0005737">
    <property type="term" value="C:cytoplasm"/>
    <property type="evidence" value="ECO:0007669"/>
    <property type="project" value="UniProtKB-SubCell"/>
</dbReference>
<dbReference type="SUPFAM" id="SSF158221">
    <property type="entry name" value="YnzC-like"/>
    <property type="match status" value="1"/>
</dbReference>
<comment type="similarity">
    <text evidence="2">Belongs to the UPF0291 family.</text>
</comment>
<dbReference type="Gene3D" id="1.10.287.540">
    <property type="entry name" value="Helix hairpin bin"/>
    <property type="match status" value="1"/>
</dbReference>
<evidence type="ECO:0000313" key="4">
    <source>
        <dbReference type="Proteomes" id="UP000823892"/>
    </source>
</evidence>
<dbReference type="AlphaFoldDB" id="A0A9D2TXQ7"/>
<name>A0A9D2TXQ7_9FIRM</name>
<dbReference type="HAMAP" id="MF_01103">
    <property type="entry name" value="UPF0291"/>
    <property type="match status" value="1"/>
</dbReference>
<accession>A0A9D2TXQ7</accession>
<comment type="subcellular location">
    <subcellularLocation>
        <location evidence="2">Cytoplasm</location>
    </subcellularLocation>
</comment>
<proteinExistence type="inferred from homology"/>
<sequence length="73" mass="8375">MDQKSINRINELARKAKTVGLTPEEKEEQKKLRTEYIAVIRMNLRAQLDNIDIQEEDGSITNLGDKYGLKKGN</sequence>
<gene>
    <name evidence="3" type="ORF">H9914_04735</name>
</gene>
<reference evidence="3" key="2">
    <citation type="submission" date="2021-04" db="EMBL/GenBank/DDBJ databases">
        <authorList>
            <person name="Gilroy R."/>
        </authorList>
    </citation>
    <scope>NUCLEOTIDE SEQUENCE</scope>
    <source>
        <strain evidence="3">ChiBcec6-4105</strain>
    </source>
</reference>
<dbReference type="EMBL" id="DWUY01000101">
    <property type="protein sequence ID" value="HJD28288.1"/>
    <property type="molecule type" value="Genomic_DNA"/>
</dbReference>
<dbReference type="PANTHER" id="PTHR37300:SF1">
    <property type="entry name" value="UPF0291 PROTEIN YNZC"/>
    <property type="match status" value="1"/>
</dbReference>
<evidence type="ECO:0000313" key="3">
    <source>
        <dbReference type="EMBL" id="HJD28288.1"/>
    </source>
</evidence>